<dbReference type="AlphaFoldDB" id="A0A430UWP3"/>
<accession>A0A430UWP3</accession>
<dbReference type="Pfam" id="PF03692">
    <property type="entry name" value="CxxCxxCC"/>
    <property type="match status" value="1"/>
</dbReference>
<name>A0A430UWP3_THESC</name>
<dbReference type="EMBL" id="PEMN01000388">
    <property type="protein sequence ID" value="RTI13746.1"/>
    <property type="molecule type" value="Genomic_DNA"/>
</dbReference>
<dbReference type="Proteomes" id="UP000288073">
    <property type="component" value="Unassembled WGS sequence"/>
</dbReference>
<evidence type="ECO:0000313" key="1">
    <source>
        <dbReference type="EMBL" id="RTI13746.1"/>
    </source>
</evidence>
<gene>
    <name evidence="1" type="ORF">CSW23_13015</name>
</gene>
<protein>
    <submittedName>
        <fullName evidence="1">YkgJ family cysteine cluster protein</fullName>
    </submittedName>
</protein>
<evidence type="ECO:0000313" key="2">
    <source>
        <dbReference type="Proteomes" id="UP000288073"/>
    </source>
</evidence>
<comment type="caution">
    <text evidence="1">The sequence shown here is derived from an EMBL/GenBank/DDBJ whole genome shotgun (WGS) entry which is preliminary data.</text>
</comment>
<organism evidence="1 2">
    <name type="scientific">Thermus scotoductus</name>
    <dbReference type="NCBI Taxonomy" id="37636"/>
    <lineage>
        <taxon>Bacteria</taxon>
        <taxon>Thermotogati</taxon>
        <taxon>Deinococcota</taxon>
        <taxon>Deinococci</taxon>
        <taxon>Thermales</taxon>
        <taxon>Thermaceae</taxon>
        <taxon>Thermus</taxon>
    </lineage>
</organism>
<dbReference type="InterPro" id="IPR005358">
    <property type="entry name" value="Puta_zinc/iron-chelating_dom"/>
</dbReference>
<proteinExistence type="predicted"/>
<sequence length="208" mass="23179">MTPEEAWRDLDLDLADYLAKKAITPSCRAGCFACCFGLVTLSRLEGEALLPHLTEAQRNRVLEEGPRRLALLAQGKDRKDFPSRFFRSRTPCPFLEGGLCGVYPHRPLACRGLLTAGDPALCAPEALAPEGHFLPVPWRMARRRMEALWEEEARRYGHVLLGEMVGLLYLLLTGLPKKRQEVETHLKALGVLGGRWGFQVVPPPGTPQ</sequence>
<dbReference type="RefSeq" id="WP_039458464.1">
    <property type="nucleotide sequence ID" value="NZ_PEMF01000410.1"/>
</dbReference>
<reference evidence="1 2" key="1">
    <citation type="journal article" date="2019" name="Extremophiles">
        <title>Biogeography of thermophiles and predominance of Thermus scotoductus in domestic water heaters.</title>
        <authorList>
            <person name="Wilpiszeski R.L."/>
            <person name="Zhang Z."/>
            <person name="House C.H."/>
        </authorList>
    </citation>
    <scope>NUCLEOTIDE SEQUENCE [LARGE SCALE GENOMIC DNA]</scope>
    <source>
        <strain evidence="1 2">10_S10</strain>
    </source>
</reference>